<dbReference type="Proteomes" id="UP000050640">
    <property type="component" value="Unplaced"/>
</dbReference>
<dbReference type="WBParaSite" id="EEL_0000215301-mRNA-1">
    <property type="protein sequence ID" value="EEL_0000215301-mRNA-1"/>
    <property type="gene ID" value="EEL_0000215301"/>
</dbReference>
<dbReference type="AlphaFoldDB" id="A0A0R3RKZ4"/>
<evidence type="ECO:0000313" key="2">
    <source>
        <dbReference type="WBParaSite" id="EEL_0000215301-mRNA-1"/>
    </source>
</evidence>
<proteinExistence type="predicted"/>
<reference evidence="2" key="1">
    <citation type="submission" date="2017-02" db="UniProtKB">
        <authorList>
            <consortium name="WormBaseParasite"/>
        </authorList>
    </citation>
    <scope>IDENTIFICATION</scope>
</reference>
<evidence type="ECO:0000313" key="1">
    <source>
        <dbReference type="Proteomes" id="UP000050640"/>
    </source>
</evidence>
<sequence>MSIHRLPNTKNPPDLIDDYFTNGEQVYKFDSIIDQFEGRFVHLSLSSDGLLLFWKQYRGTEVIASEFYYIDDIIDVFLGCCAEHSRQQGIYQKVRAIISLSHFINN</sequence>
<organism evidence="1 2">
    <name type="scientific">Elaeophora elaphi</name>
    <dbReference type="NCBI Taxonomy" id="1147741"/>
    <lineage>
        <taxon>Eukaryota</taxon>
        <taxon>Metazoa</taxon>
        <taxon>Ecdysozoa</taxon>
        <taxon>Nematoda</taxon>
        <taxon>Chromadorea</taxon>
        <taxon>Rhabditida</taxon>
        <taxon>Spirurina</taxon>
        <taxon>Spiruromorpha</taxon>
        <taxon>Filarioidea</taxon>
        <taxon>Onchocercidae</taxon>
        <taxon>Elaeophora</taxon>
    </lineage>
</organism>
<keyword evidence="1" id="KW-1185">Reference proteome</keyword>
<name>A0A0R3RKZ4_9BILA</name>
<protein>
    <submittedName>
        <fullName evidence="2">DUF5727 domain-containing protein</fullName>
    </submittedName>
</protein>
<dbReference type="STRING" id="1147741.A0A0R3RKZ4"/>
<accession>A0A0R3RKZ4</accession>